<dbReference type="EnsemblMetazoa" id="G5886.1">
    <property type="protein sequence ID" value="G5886.1:cds"/>
    <property type="gene ID" value="G5886"/>
</dbReference>
<evidence type="ECO:0000256" key="1">
    <source>
        <dbReference type="SAM" id="SignalP"/>
    </source>
</evidence>
<feature type="chain" id="PRO_5036467482" evidence="1">
    <location>
        <begin position="21"/>
        <end position="310"/>
    </location>
</feature>
<dbReference type="AlphaFoldDB" id="A0A8W8NF20"/>
<feature type="signal peptide" evidence="1">
    <location>
        <begin position="1"/>
        <end position="20"/>
    </location>
</feature>
<name>A0A8W8NF20_MAGGI</name>
<dbReference type="OrthoDB" id="6175450at2759"/>
<proteinExistence type="predicted"/>
<keyword evidence="1" id="KW-0732">Signal</keyword>
<protein>
    <submittedName>
        <fullName evidence="2">Uncharacterized protein</fullName>
    </submittedName>
</protein>
<keyword evidence="3" id="KW-1185">Reference proteome</keyword>
<organism evidence="2 3">
    <name type="scientific">Magallana gigas</name>
    <name type="common">Pacific oyster</name>
    <name type="synonym">Crassostrea gigas</name>
    <dbReference type="NCBI Taxonomy" id="29159"/>
    <lineage>
        <taxon>Eukaryota</taxon>
        <taxon>Metazoa</taxon>
        <taxon>Spiralia</taxon>
        <taxon>Lophotrochozoa</taxon>
        <taxon>Mollusca</taxon>
        <taxon>Bivalvia</taxon>
        <taxon>Autobranchia</taxon>
        <taxon>Pteriomorphia</taxon>
        <taxon>Ostreida</taxon>
        <taxon>Ostreoidea</taxon>
        <taxon>Ostreidae</taxon>
        <taxon>Magallana</taxon>
    </lineage>
</organism>
<evidence type="ECO:0000313" key="2">
    <source>
        <dbReference type="EnsemblMetazoa" id="G5886.1:cds"/>
    </source>
</evidence>
<dbReference type="Proteomes" id="UP000005408">
    <property type="component" value="Unassembled WGS sequence"/>
</dbReference>
<reference evidence="2" key="1">
    <citation type="submission" date="2022-08" db="UniProtKB">
        <authorList>
            <consortium name="EnsemblMetazoa"/>
        </authorList>
    </citation>
    <scope>IDENTIFICATION</scope>
    <source>
        <strain evidence="2">05x7-T-G4-1.051#20</strain>
    </source>
</reference>
<sequence>MPLTRYGVFLFTIVAVVLHGQDHHDPPVHCVSCLDVQDPSMCRYLIQCDGECFEQTEDVNGTRTKSYGCVKRKDCTASANIVGRRSSLSNTTTYCKKELCNKDIHQFIAPPNEPCVDISAIDCRDPAALEAICSDCELAQYCRKSCGLCQEHTGTATWSENLVLFDYYPAHNKCNYSQAIGPSICNSIKAQARAIIHHGDYLNLPTYNSLIHVHFTTNGEPLTNLHLLSCRTTGKGRVDITLNNVTIAEANYDTKPGWVWVLHEMNQAQHKGTNNYTLAIVKDRKVRSYGHYWLRNIRLETTVVHHGHNK</sequence>
<evidence type="ECO:0000313" key="3">
    <source>
        <dbReference type="Proteomes" id="UP000005408"/>
    </source>
</evidence>
<accession>A0A8W8NF20</accession>